<name>A0ABV4VGS0_9GAMM</name>
<keyword evidence="1" id="KW-1133">Transmembrane helix</keyword>
<feature type="transmembrane region" description="Helical" evidence="1">
    <location>
        <begin position="129"/>
        <end position="146"/>
    </location>
</feature>
<feature type="transmembrane region" description="Helical" evidence="1">
    <location>
        <begin position="39"/>
        <end position="60"/>
    </location>
</feature>
<gene>
    <name evidence="2" type="ORF">ACE02W_06675</name>
</gene>
<evidence type="ECO:0000313" key="3">
    <source>
        <dbReference type="Proteomes" id="UP001576708"/>
    </source>
</evidence>
<proteinExistence type="predicted"/>
<keyword evidence="1" id="KW-0472">Membrane</keyword>
<sequence>MRTNKMLAVRKYMQQKHLSFVLEEYKALRVEIDNIQKQGYAMETALILGIAGFVSFASSATIADSLIWYLPFLITLLVTAKKWFLSKRMEELGEYIARIEDKLKFANIIGWEHRLKEIRDGKWYYKKNWATYLFWFALCVFTLWYGCSEGKLLLTRK</sequence>
<reference evidence="2 3" key="1">
    <citation type="submission" date="2024-09" db="EMBL/GenBank/DDBJ databases">
        <authorList>
            <person name="Zhang Y."/>
        </authorList>
    </citation>
    <scope>NUCLEOTIDE SEQUENCE [LARGE SCALE GENOMIC DNA]</scope>
    <source>
        <strain evidence="2 3">ZJ318</strain>
    </source>
</reference>
<keyword evidence="3" id="KW-1185">Reference proteome</keyword>
<evidence type="ECO:0000256" key="1">
    <source>
        <dbReference type="SAM" id="Phobius"/>
    </source>
</evidence>
<comment type="caution">
    <text evidence="2">The sequence shown here is derived from an EMBL/GenBank/DDBJ whole genome shotgun (WGS) entry which is preliminary data.</text>
</comment>
<dbReference type="EMBL" id="JBHFGU010000002">
    <property type="protein sequence ID" value="MFB2619485.1"/>
    <property type="molecule type" value="Genomic_DNA"/>
</dbReference>
<accession>A0ABV4VGS0</accession>
<dbReference type="RefSeq" id="WP_342201148.1">
    <property type="nucleotide sequence ID" value="NZ_JBCATE010000002.1"/>
</dbReference>
<evidence type="ECO:0008006" key="4">
    <source>
        <dbReference type="Google" id="ProtNLM"/>
    </source>
</evidence>
<evidence type="ECO:0000313" key="2">
    <source>
        <dbReference type="EMBL" id="MFB2619485.1"/>
    </source>
</evidence>
<protein>
    <recommendedName>
        <fullName evidence="4">SMODS and SLOG-associating 2TM effector domain-containing protein</fullName>
    </recommendedName>
</protein>
<keyword evidence="1" id="KW-0812">Transmembrane</keyword>
<organism evidence="2 3">
    <name type="scientific">Shewanella mangrovisoli</name>
    <dbReference type="NCBI Taxonomy" id="2864211"/>
    <lineage>
        <taxon>Bacteria</taxon>
        <taxon>Pseudomonadati</taxon>
        <taxon>Pseudomonadota</taxon>
        <taxon>Gammaproteobacteria</taxon>
        <taxon>Alteromonadales</taxon>
        <taxon>Shewanellaceae</taxon>
        <taxon>Shewanella</taxon>
    </lineage>
</organism>
<dbReference type="Proteomes" id="UP001576708">
    <property type="component" value="Unassembled WGS sequence"/>
</dbReference>